<dbReference type="Gene3D" id="3.40.50.1240">
    <property type="entry name" value="Phosphoglycerate mutase-like"/>
    <property type="match status" value="1"/>
</dbReference>
<protein>
    <recommendedName>
        <fullName evidence="3">Phosphoglycerate mutase-like protein</fullName>
    </recommendedName>
</protein>
<dbReference type="GO" id="GO:0016791">
    <property type="term" value="F:phosphatase activity"/>
    <property type="evidence" value="ECO:0007669"/>
    <property type="project" value="TreeGrafter"/>
</dbReference>
<evidence type="ECO:0008006" key="3">
    <source>
        <dbReference type="Google" id="ProtNLM"/>
    </source>
</evidence>
<dbReference type="PANTHER" id="PTHR11567:SF142">
    <property type="entry name" value="PHOSPHOGLYCERATE MUTASE-LIKE PROTEIN"/>
    <property type="match status" value="1"/>
</dbReference>
<organism evidence="1 2">
    <name type="scientific">Jaapia argillacea MUCL 33604</name>
    <dbReference type="NCBI Taxonomy" id="933084"/>
    <lineage>
        <taxon>Eukaryota</taxon>
        <taxon>Fungi</taxon>
        <taxon>Dikarya</taxon>
        <taxon>Basidiomycota</taxon>
        <taxon>Agaricomycotina</taxon>
        <taxon>Agaricomycetes</taxon>
        <taxon>Agaricomycetidae</taxon>
        <taxon>Jaapiales</taxon>
        <taxon>Jaapiaceae</taxon>
        <taxon>Jaapia</taxon>
    </lineage>
</organism>
<dbReference type="InParanoid" id="A0A067PIT4"/>
<dbReference type="InterPro" id="IPR050645">
    <property type="entry name" value="Histidine_acid_phosphatase"/>
</dbReference>
<dbReference type="InterPro" id="IPR029033">
    <property type="entry name" value="His_PPase_superfam"/>
</dbReference>
<dbReference type="Proteomes" id="UP000027265">
    <property type="component" value="Unassembled WGS sequence"/>
</dbReference>
<sequence>MVNITAGLLGVVLIARHGDRLEFFQDPYTYTPTATYITPLGEVEEYISGQNLASLYLTPSSPSYINGINTTLADIDQLVFRADASGEGTVILNSMYALVQGMFPPTTYSNVTLSNGTTVTGPLGGYQYIPIQSVENTLDISLNSFTSCPNFDNHTAAFYASPQFQATAMEAAPFLMDLAPYLDGRSTNFTNMFNIFDYVNVQSIHNKTFYDMLPPTFLEQAYYYANFHEYGVFSDVSPGGIGNIAIQTVLPSIFTDLQSFANTSNPLKLALNGVSYKPFISLFNITQATVANPEIAGIVDYASVVALELSEGADGPTVTMKFRNGTTDMEFTTLPMFGNLTSVPLTQFINALAPYAINTTAEWCYACNQTTLNGCAACTLP</sequence>
<evidence type="ECO:0000313" key="2">
    <source>
        <dbReference type="Proteomes" id="UP000027265"/>
    </source>
</evidence>
<dbReference type="EMBL" id="KL197761">
    <property type="protein sequence ID" value="KDQ50371.1"/>
    <property type="molecule type" value="Genomic_DNA"/>
</dbReference>
<dbReference type="HOGENOM" id="CLU_023111_2_1_1"/>
<name>A0A067PIT4_9AGAM</name>
<dbReference type="SUPFAM" id="SSF53254">
    <property type="entry name" value="Phosphoglycerate mutase-like"/>
    <property type="match status" value="1"/>
</dbReference>
<keyword evidence="2" id="KW-1185">Reference proteome</keyword>
<evidence type="ECO:0000313" key="1">
    <source>
        <dbReference type="EMBL" id="KDQ50371.1"/>
    </source>
</evidence>
<proteinExistence type="predicted"/>
<dbReference type="PANTHER" id="PTHR11567">
    <property type="entry name" value="ACID PHOSPHATASE-RELATED"/>
    <property type="match status" value="1"/>
</dbReference>
<reference evidence="2" key="1">
    <citation type="journal article" date="2014" name="Proc. Natl. Acad. Sci. U.S.A.">
        <title>Extensive sampling of basidiomycete genomes demonstrates inadequacy of the white-rot/brown-rot paradigm for wood decay fungi.</title>
        <authorList>
            <person name="Riley R."/>
            <person name="Salamov A.A."/>
            <person name="Brown D.W."/>
            <person name="Nagy L.G."/>
            <person name="Floudas D."/>
            <person name="Held B.W."/>
            <person name="Levasseur A."/>
            <person name="Lombard V."/>
            <person name="Morin E."/>
            <person name="Otillar R."/>
            <person name="Lindquist E.A."/>
            <person name="Sun H."/>
            <person name="LaButti K.M."/>
            <person name="Schmutz J."/>
            <person name="Jabbour D."/>
            <person name="Luo H."/>
            <person name="Baker S.E."/>
            <person name="Pisabarro A.G."/>
            <person name="Walton J.D."/>
            <person name="Blanchette R.A."/>
            <person name="Henrissat B."/>
            <person name="Martin F."/>
            <person name="Cullen D."/>
            <person name="Hibbett D.S."/>
            <person name="Grigoriev I.V."/>
        </authorList>
    </citation>
    <scope>NUCLEOTIDE SEQUENCE [LARGE SCALE GENOMIC DNA]</scope>
    <source>
        <strain evidence="2">MUCL 33604</strain>
    </source>
</reference>
<accession>A0A067PIT4</accession>
<dbReference type="STRING" id="933084.A0A067PIT4"/>
<dbReference type="OrthoDB" id="258392at2759"/>
<gene>
    <name evidence="1" type="ORF">JAAARDRAFT_186303</name>
</gene>
<dbReference type="AlphaFoldDB" id="A0A067PIT4"/>